<evidence type="ECO:0000256" key="6">
    <source>
        <dbReference type="ARBA" id="ARBA00048117"/>
    </source>
</evidence>
<keyword evidence="5" id="KW-0012">Acyltransferase</keyword>
<dbReference type="PANTHER" id="PTHR11735:SF6">
    <property type="entry name" value="TRNA N6-ADENOSINE THREONYLCARBAMOYLTRANSFERASE, MITOCHONDRIAL"/>
    <property type="match status" value="1"/>
</dbReference>
<feature type="domain" description="Gcp-like" evidence="7">
    <location>
        <begin position="207"/>
        <end position="353"/>
    </location>
</feature>
<evidence type="ECO:0000313" key="8">
    <source>
        <dbReference type="EMBL" id="KAG0726695.1"/>
    </source>
</evidence>
<dbReference type="InterPro" id="IPR000905">
    <property type="entry name" value="Gcp-like_dom"/>
</dbReference>
<comment type="caution">
    <text evidence="8">The sequence shown here is derived from an EMBL/GenBank/DDBJ whole genome shotgun (WGS) entry which is preliminary data.</text>
</comment>
<organism evidence="8 9">
    <name type="scientific">Chionoecetes opilio</name>
    <name type="common">Atlantic snow crab</name>
    <name type="synonym">Cancer opilio</name>
    <dbReference type="NCBI Taxonomy" id="41210"/>
    <lineage>
        <taxon>Eukaryota</taxon>
        <taxon>Metazoa</taxon>
        <taxon>Ecdysozoa</taxon>
        <taxon>Arthropoda</taxon>
        <taxon>Crustacea</taxon>
        <taxon>Multicrustacea</taxon>
        <taxon>Malacostraca</taxon>
        <taxon>Eumalacostraca</taxon>
        <taxon>Eucarida</taxon>
        <taxon>Decapoda</taxon>
        <taxon>Pleocyemata</taxon>
        <taxon>Brachyura</taxon>
        <taxon>Eubrachyura</taxon>
        <taxon>Majoidea</taxon>
        <taxon>Majidae</taxon>
        <taxon>Chionoecetes</taxon>
    </lineage>
</organism>
<evidence type="ECO:0000259" key="7">
    <source>
        <dbReference type="Pfam" id="PF00814"/>
    </source>
</evidence>
<keyword evidence="9" id="KW-1185">Reference proteome</keyword>
<dbReference type="GO" id="GO:0008033">
    <property type="term" value="P:tRNA processing"/>
    <property type="evidence" value="ECO:0007669"/>
    <property type="project" value="UniProtKB-KW"/>
</dbReference>
<keyword evidence="4" id="KW-0479">Metal-binding</keyword>
<evidence type="ECO:0000256" key="2">
    <source>
        <dbReference type="ARBA" id="ARBA00022679"/>
    </source>
</evidence>
<gene>
    <name evidence="8" type="primary">osgepl1</name>
    <name evidence="8" type="ORF">GWK47_036050</name>
</gene>
<evidence type="ECO:0000256" key="5">
    <source>
        <dbReference type="ARBA" id="ARBA00023315"/>
    </source>
</evidence>
<comment type="catalytic activity">
    <reaction evidence="6">
        <text>L-threonylcarbamoyladenylate + adenosine(37) in tRNA = N(6)-L-threonylcarbamoyladenosine(37) in tRNA + AMP + H(+)</text>
        <dbReference type="Rhea" id="RHEA:37059"/>
        <dbReference type="Rhea" id="RHEA-COMP:10162"/>
        <dbReference type="Rhea" id="RHEA-COMP:10163"/>
        <dbReference type="ChEBI" id="CHEBI:15378"/>
        <dbReference type="ChEBI" id="CHEBI:73682"/>
        <dbReference type="ChEBI" id="CHEBI:74411"/>
        <dbReference type="ChEBI" id="CHEBI:74418"/>
        <dbReference type="ChEBI" id="CHEBI:456215"/>
        <dbReference type="EC" id="2.3.1.234"/>
    </reaction>
</comment>
<dbReference type="GO" id="GO:0061711">
    <property type="term" value="F:tRNA N(6)-L-threonylcarbamoyladenine synthase activity"/>
    <property type="evidence" value="ECO:0007669"/>
    <property type="project" value="UniProtKB-EC"/>
</dbReference>
<dbReference type="InterPro" id="IPR043129">
    <property type="entry name" value="ATPase_NBD"/>
</dbReference>
<dbReference type="PANTHER" id="PTHR11735">
    <property type="entry name" value="TRNA N6-ADENOSINE THREONYLCARBAMOYLTRANSFERASE"/>
    <property type="match status" value="1"/>
</dbReference>
<dbReference type="GO" id="GO:0005739">
    <property type="term" value="C:mitochondrion"/>
    <property type="evidence" value="ECO:0007669"/>
    <property type="project" value="TreeGrafter"/>
</dbReference>
<feature type="domain" description="Gcp-like" evidence="7">
    <location>
        <begin position="5"/>
        <end position="98"/>
    </location>
</feature>
<sequence>MTIAGMPLSLSVGTNYGKSLALSSGKPFIPIHHMEAHALTVRMVEKVEFPFLVLLVSGGHSLLVVAHSIDHWSIIGSTIDDAPGEAFDKSQRKEVLDIVMPTVKRSAWYAHSEAIFQTMLCSEDQKERIWGVERILAIRGDGDPETQLGDSSVRTRRTPDINCDAFSIVDLISWSEDVSEPPLTCSLSTSEGARRLKLRNIPECAAMSGGQAIEHLARNGDPRAFEFPTPMSKYRDCTFSFSGLKNALIKTIQRLEMEYEIEGGTVLPQVEDICASYLYAVTKHLVRQTHKAMIYAATRELLPLQNQNLVLSGGVACNQYVRGALQKLCTHTGYQLFCPPPKLCTDNGIMIAWNGMERWKAKSGVLYTKEEIEAVTCQPRCAIGEDLTEDVRDLGISVKKWVKF</sequence>
<dbReference type="CDD" id="cd24134">
    <property type="entry name" value="ASKHA_NBD_OSGEPL1_QRI7_euk"/>
    <property type="match status" value="1"/>
</dbReference>
<dbReference type="EMBL" id="JACEEZ010004073">
    <property type="protein sequence ID" value="KAG0726695.1"/>
    <property type="molecule type" value="Genomic_DNA"/>
</dbReference>
<dbReference type="SUPFAM" id="SSF53067">
    <property type="entry name" value="Actin-like ATPase domain"/>
    <property type="match status" value="2"/>
</dbReference>
<evidence type="ECO:0000256" key="1">
    <source>
        <dbReference type="ARBA" id="ARBA00012156"/>
    </source>
</evidence>
<dbReference type="AlphaFoldDB" id="A0A8J4YTH3"/>
<protein>
    <recommendedName>
        <fullName evidence="1">N(6)-L-threonylcarbamoyladenine synthase</fullName>
        <ecNumber evidence="1">2.3.1.234</ecNumber>
    </recommendedName>
</protein>
<dbReference type="GO" id="GO:0046872">
    <property type="term" value="F:metal ion binding"/>
    <property type="evidence" value="ECO:0007669"/>
    <property type="project" value="UniProtKB-KW"/>
</dbReference>
<dbReference type="PRINTS" id="PR00789">
    <property type="entry name" value="OSIALOPTASE"/>
</dbReference>
<dbReference type="Proteomes" id="UP000770661">
    <property type="component" value="Unassembled WGS sequence"/>
</dbReference>
<dbReference type="OrthoDB" id="10259622at2759"/>
<proteinExistence type="predicted"/>
<dbReference type="Gene3D" id="3.30.420.40">
    <property type="match status" value="3"/>
</dbReference>
<evidence type="ECO:0000256" key="3">
    <source>
        <dbReference type="ARBA" id="ARBA00022694"/>
    </source>
</evidence>
<dbReference type="Pfam" id="PF00814">
    <property type="entry name" value="TsaD"/>
    <property type="match status" value="2"/>
</dbReference>
<keyword evidence="2" id="KW-0808">Transferase</keyword>
<name>A0A8J4YTH3_CHIOP</name>
<accession>A0A8J4YTH3</accession>
<evidence type="ECO:0000256" key="4">
    <source>
        <dbReference type="ARBA" id="ARBA00022723"/>
    </source>
</evidence>
<dbReference type="EC" id="2.3.1.234" evidence="1"/>
<evidence type="ECO:0000313" key="9">
    <source>
        <dbReference type="Proteomes" id="UP000770661"/>
    </source>
</evidence>
<reference evidence="8" key="1">
    <citation type="submission" date="2020-07" db="EMBL/GenBank/DDBJ databases">
        <title>The High-quality genome of the commercially important snow crab, Chionoecetes opilio.</title>
        <authorList>
            <person name="Jeong J.-H."/>
            <person name="Ryu S."/>
        </authorList>
    </citation>
    <scope>NUCLEOTIDE SEQUENCE</scope>
    <source>
        <strain evidence="8">MADBK_172401_WGS</strain>
        <tissue evidence="8">Digestive gland</tissue>
    </source>
</reference>
<keyword evidence="3" id="KW-0819">tRNA processing</keyword>
<dbReference type="InterPro" id="IPR017861">
    <property type="entry name" value="KAE1/TsaD"/>
</dbReference>